<name>A0AA42CUF0_9GAMM</name>
<proteinExistence type="predicted"/>
<dbReference type="Pfam" id="PF13997">
    <property type="entry name" value="YqjK"/>
    <property type="match status" value="1"/>
</dbReference>
<dbReference type="InterPro" id="IPR025612">
    <property type="entry name" value="YqjK"/>
</dbReference>
<sequence length="98" mass="11586">MKLRELEIRRAQLEHQVIQDRLDISHSARDWLEATAPMDRGWQKIARYKGVLLTGASLATAWRARRNRRHERKGIARHLRKGILAYTMFKRVKGLLSR</sequence>
<evidence type="ECO:0000313" key="1">
    <source>
        <dbReference type="EMBL" id="MCX2524617.1"/>
    </source>
</evidence>
<reference evidence="1" key="1">
    <citation type="submission" date="2022-11" db="EMBL/GenBank/DDBJ databases">
        <title>Larsenimonas rhizosphaerae sp. nov., isolated from a tidal mudflat.</title>
        <authorList>
            <person name="Lee S.D."/>
            <person name="Kim I.S."/>
        </authorList>
    </citation>
    <scope>NUCLEOTIDE SEQUENCE</scope>
    <source>
        <strain evidence="1">GH2-1</strain>
    </source>
</reference>
<keyword evidence="2" id="KW-1185">Reference proteome</keyword>
<dbReference type="Proteomes" id="UP001165678">
    <property type="component" value="Unassembled WGS sequence"/>
</dbReference>
<gene>
    <name evidence="1" type="ORF">OQ287_10210</name>
</gene>
<dbReference type="RefSeq" id="WP_250939435.1">
    <property type="nucleotide sequence ID" value="NZ_JAMLJK010000005.1"/>
</dbReference>
<dbReference type="EMBL" id="JAPIVE010000003">
    <property type="protein sequence ID" value="MCX2524617.1"/>
    <property type="molecule type" value="Genomic_DNA"/>
</dbReference>
<protein>
    <submittedName>
        <fullName evidence="1">YqjK family protein</fullName>
    </submittedName>
</protein>
<accession>A0AA42CUF0</accession>
<organism evidence="1 2">
    <name type="scientific">Larsenimonas rhizosphaerae</name>
    <dbReference type="NCBI Taxonomy" id="2944682"/>
    <lineage>
        <taxon>Bacteria</taxon>
        <taxon>Pseudomonadati</taxon>
        <taxon>Pseudomonadota</taxon>
        <taxon>Gammaproteobacteria</taxon>
        <taxon>Oceanospirillales</taxon>
        <taxon>Halomonadaceae</taxon>
        <taxon>Larsenimonas</taxon>
    </lineage>
</organism>
<evidence type="ECO:0000313" key="2">
    <source>
        <dbReference type="Proteomes" id="UP001165678"/>
    </source>
</evidence>
<comment type="caution">
    <text evidence="1">The sequence shown here is derived from an EMBL/GenBank/DDBJ whole genome shotgun (WGS) entry which is preliminary data.</text>
</comment>
<dbReference type="AlphaFoldDB" id="A0AA42CUF0"/>